<accession>A0A929QTD9</accession>
<evidence type="ECO:0000256" key="5">
    <source>
        <dbReference type="ARBA" id="ARBA00022839"/>
    </source>
</evidence>
<proteinExistence type="inferred from homology"/>
<dbReference type="GO" id="GO:0005829">
    <property type="term" value="C:cytosol"/>
    <property type="evidence" value="ECO:0007669"/>
    <property type="project" value="TreeGrafter"/>
</dbReference>
<evidence type="ECO:0000256" key="6">
    <source>
        <dbReference type="HAMAP-Rule" id="MF_00337"/>
    </source>
</evidence>
<organism evidence="7 8">
    <name type="scientific">Abiotrophia defectiva</name>
    <name type="common">Streptococcus defectivus</name>
    <dbReference type="NCBI Taxonomy" id="46125"/>
    <lineage>
        <taxon>Bacteria</taxon>
        <taxon>Bacillati</taxon>
        <taxon>Bacillota</taxon>
        <taxon>Bacilli</taxon>
        <taxon>Lactobacillales</taxon>
        <taxon>Aerococcaceae</taxon>
        <taxon>Abiotrophia</taxon>
    </lineage>
</organism>
<dbReference type="SUPFAM" id="SSF116842">
    <property type="entry name" value="XseB-like"/>
    <property type="match status" value="1"/>
</dbReference>
<comment type="subcellular location">
    <subcellularLocation>
        <location evidence="6">Cytoplasm</location>
    </subcellularLocation>
</comment>
<evidence type="ECO:0000313" key="8">
    <source>
        <dbReference type="Proteomes" id="UP000757900"/>
    </source>
</evidence>
<keyword evidence="2 6" id="KW-0963">Cytoplasm</keyword>
<dbReference type="Gene3D" id="1.10.287.1040">
    <property type="entry name" value="Exonuclease VII, small subunit"/>
    <property type="match status" value="1"/>
</dbReference>
<evidence type="ECO:0000313" key="7">
    <source>
        <dbReference type="EMBL" id="MBF0935181.1"/>
    </source>
</evidence>
<sequence>MATKKKKPESFEAALAELDTIVQQLERGELPLTQALDAFKQGVELTQYCQKTLHDAQETVANMMAEEGDFVLDEDVQ</sequence>
<dbReference type="InterPro" id="IPR003761">
    <property type="entry name" value="Exonuc_VII_S"/>
</dbReference>
<dbReference type="NCBIfam" id="TIGR01280">
    <property type="entry name" value="xseB"/>
    <property type="match status" value="1"/>
</dbReference>
<keyword evidence="5 6" id="KW-0269">Exonuclease</keyword>
<reference evidence="7" key="1">
    <citation type="submission" date="2020-04" db="EMBL/GenBank/DDBJ databases">
        <title>Deep metagenomics examines the oral microbiome during advanced dental caries in children, revealing novel taxa and co-occurrences with host molecules.</title>
        <authorList>
            <person name="Baker J.L."/>
            <person name="Morton J.T."/>
            <person name="Dinis M."/>
            <person name="Alvarez R."/>
            <person name="Tran N.C."/>
            <person name="Knight R."/>
            <person name="Edlund A."/>
        </authorList>
    </citation>
    <scope>NUCLEOTIDE SEQUENCE</scope>
    <source>
        <strain evidence="7">JCVI_23_bin.16</strain>
    </source>
</reference>
<dbReference type="GO" id="GO:0006308">
    <property type="term" value="P:DNA catabolic process"/>
    <property type="evidence" value="ECO:0007669"/>
    <property type="project" value="UniProtKB-UniRule"/>
</dbReference>
<comment type="subunit">
    <text evidence="6">Heterooligomer composed of large and small subunits.</text>
</comment>
<dbReference type="RefSeq" id="WP_070756538.1">
    <property type="nucleotide sequence ID" value="NZ_CAJPUI010000002.1"/>
</dbReference>
<dbReference type="PIRSF" id="PIRSF006488">
    <property type="entry name" value="Exonuc_VII_S"/>
    <property type="match status" value="1"/>
</dbReference>
<protein>
    <recommendedName>
        <fullName evidence="6">Exodeoxyribonuclease 7 small subunit</fullName>
        <ecNumber evidence="6">3.1.11.6</ecNumber>
    </recommendedName>
    <alternativeName>
        <fullName evidence="6">Exodeoxyribonuclease VII small subunit</fullName>
        <shortName evidence="6">Exonuclease VII small subunit</shortName>
    </alternativeName>
</protein>
<dbReference type="EC" id="3.1.11.6" evidence="6"/>
<comment type="function">
    <text evidence="6">Bidirectionally degrades single-stranded DNA into large acid-insoluble oligonucleotides, which are then degraded further into small acid-soluble oligonucleotides.</text>
</comment>
<dbReference type="Proteomes" id="UP000757900">
    <property type="component" value="Unassembled WGS sequence"/>
</dbReference>
<evidence type="ECO:0000256" key="2">
    <source>
        <dbReference type="ARBA" id="ARBA00022490"/>
    </source>
</evidence>
<evidence type="ECO:0000256" key="4">
    <source>
        <dbReference type="ARBA" id="ARBA00022801"/>
    </source>
</evidence>
<comment type="catalytic activity">
    <reaction evidence="6">
        <text>Exonucleolytic cleavage in either 5'- to 3'- or 3'- to 5'-direction to yield nucleoside 5'-phosphates.</text>
        <dbReference type="EC" id="3.1.11.6"/>
    </reaction>
</comment>
<comment type="caution">
    <text evidence="7">The sequence shown here is derived from an EMBL/GenBank/DDBJ whole genome shotgun (WGS) entry which is preliminary data.</text>
</comment>
<dbReference type="GO" id="GO:0008855">
    <property type="term" value="F:exodeoxyribonuclease VII activity"/>
    <property type="evidence" value="ECO:0007669"/>
    <property type="project" value="UniProtKB-UniRule"/>
</dbReference>
<gene>
    <name evidence="6 7" type="primary">xseB</name>
    <name evidence="7" type="ORF">HXK00_06000</name>
</gene>
<dbReference type="EMBL" id="JABZFV010000150">
    <property type="protein sequence ID" value="MBF0935181.1"/>
    <property type="molecule type" value="Genomic_DNA"/>
</dbReference>
<evidence type="ECO:0000256" key="1">
    <source>
        <dbReference type="ARBA" id="ARBA00009998"/>
    </source>
</evidence>
<dbReference type="PANTHER" id="PTHR34137:SF1">
    <property type="entry name" value="EXODEOXYRIBONUCLEASE 7 SMALL SUBUNIT"/>
    <property type="match status" value="1"/>
</dbReference>
<dbReference type="PANTHER" id="PTHR34137">
    <property type="entry name" value="EXODEOXYRIBONUCLEASE 7 SMALL SUBUNIT"/>
    <property type="match status" value="1"/>
</dbReference>
<comment type="similarity">
    <text evidence="1 6">Belongs to the XseB family.</text>
</comment>
<evidence type="ECO:0000256" key="3">
    <source>
        <dbReference type="ARBA" id="ARBA00022722"/>
    </source>
</evidence>
<dbReference type="Pfam" id="PF02609">
    <property type="entry name" value="Exonuc_VII_S"/>
    <property type="match status" value="1"/>
</dbReference>
<name>A0A929QTD9_ABIDE</name>
<keyword evidence="4 6" id="KW-0378">Hydrolase</keyword>
<dbReference type="InterPro" id="IPR037004">
    <property type="entry name" value="Exonuc_VII_ssu_sf"/>
</dbReference>
<dbReference type="AlphaFoldDB" id="A0A929QTD9"/>
<keyword evidence="3 6" id="KW-0540">Nuclease</keyword>
<dbReference type="GO" id="GO:0009318">
    <property type="term" value="C:exodeoxyribonuclease VII complex"/>
    <property type="evidence" value="ECO:0007669"/>
    <property type="project" value="UniProtKB-UniRule"/>
</dbReference>
<dbReference type="HAMAP" id="MF_00337">
    <property type="entry name" value="Exonuc_7_S"/>
    <property type="match status" value="1"/>
</dbReference>